<reference evidence="5 6" key="2">
    <citation type="submission" date="2018-10" db="EMBL/GenBank/DDBJ databases">
        <authorList>
            <consortium name="Pathogen Informatics"/>
        </authorList>
    </citation>
    <scope>NUCLEOTIDE SEQUENCE [LARGE SCALE GENOMIC DNA]</scope>
</reference>
<dbReference type="OrthoDB" id="5877963at2759"/>
<dbReference type="AlphaFoldDB" id="A0A0R3UHI8"/>
<evidence type="ECO:0000256" key="1">
    <source>
        <dbReference type="ARBA" id="ARBA00022692"/>
    </source>
</evidence>
<protein>
    <submittedName>
        <fullName evidence="5 7">Uncharacterized protein</fullName>
    </submittedName>
</protein>
<keyword evidence="1" id="KW-0812">Transmembrane</keyword>
<keyword evidence="6" id="KW-1185">Reference proteome</keyword>
<dbReference type="InterPro" id="IPR036458">
    <property type="entry name" value="Na:dicarbo_symporter_sf"/>
</dbReference>
<evidence type="ECO:0000256" key="2">
    <source>
        <dbReference type="ARBA" id="ARBA00022989"/>
    </source>
</evidence>
<sequence length="72" mass="7897">MSSAGVSTQGASLLYAVDWLLDRVRSMTTVMTSMAVNAYIDADAKRRKRKGREAEDAEDPLESSSFDHDSVV</sequence>
<dbReference type="GO" id="GO:0015293">
    <property type="term" value="F:symporter activity"/>
    <property type="evidence" value="ECO:0007669"/>
    <property type="project" value="InterPro"/>
</dbReference>
<name>A0A0R3UHI8_MESCO</name>
<feature type="region of interest" description="Disordered" evidence="4">
    <location>
        <begin position="44"/>
        <end position="72"/>
    </location>
</feature>
<gene>
    <name evidence="5" type="ORF">MCOS_LOCUS6813</name>
</gene>
<dbReference type="WBParaSite" id="MCOS_0000681201-mRNA-1">
    <property type="protein sequence ID" value="MCOS_0000681201-mRNA-1"/>
    <property type="gene ID" value="MCOS_0000681201"/>
</dbReference>
<proteinExistence type="predicted"/>
<organism evidence="7">
    <name type="scientific">Mesocestoides corti</name>
    <name type="common">Flatworm</name>
    <dbReference type="NCBI Taxonomy" id="53468"/>
    <lineage>
        <taxon>Eukaryota</taxon>
        <taxon>Metazoa</taxon>
        <taxon>Spiralia</taxon>
        <taxon>Lophotrochozoa</taxon>
        <taxon>Platyhelminthes</taxon>
        <taxon>Cestoda</taxon>
        <taxon>Eucestoda</taxon>
        <taxon>Cyclophyllidea</taxon>
        <taxon>Mesocestoididae</taxon>
        <taxon>Mesocestoides</taxon>
    </lineage>
</organism>
<reference evidence="7" key="1">
    <citation type="submission" date="2017-02" db="UniProtKB">
        <authorList>
            <consortium name="WormBaseParasite"/>
        </authorList>
    </citation>
    <scope>IDENTIFICATION</scope>
</reference>
<keyword evidence="3" id="KW-0472">Membrane</keyword>
<evidence type="ECO:0000256" key="3">
    <source>
        <dbReference type="ARBA" id="ARBA00023136"/>
    </source>
</evidence>
<keyword evidence="2" id="KW-1133">Transmembrane helix</keyword>
<evidence type="ECO:0000313" key="5">
    <source>
        <dbReference type="EMBL" id="VDD80810.1"/>
    </source>
</evidence>
<accession>A0A0R3UHI8</accession>
<evidence type="ECO:0000256" key="4">
    <source>
        <dbReference type="SAM" id="MobiDB-lite"/>
    </source>
</evidence>
<dbReference type="Proteomes" id="UP000267029">
    <property type="component" value="Unassembled WGS sequence"/>
</dbReference>
<dbReference type="GO" id="GO:0016020">
    <property type="term" value="C:membrane"/>
    <property type="evidence" value="ECO:0007669"/>
    <property type="project" value="InterPro"/>
</dbReference>
<dbReference type="Gene3D" id="1.10.3860.10">
    <property type="entry name" value="Sodium:dicarboxylate symporter"/>
    <property type="match status" value="1"/>
</dbReference>
<dbReference type="EMBL" id="UXSR01005298">
    <property type="protein sequence ID" value="VDD80810.1"/>
    <property type="molecule type" value="Genomic_DNA"/>
</dbReference>
<evidence type="ECO:0000313" key="6">
    <source>
        <dbReference type="Proteomes" id="UP000267029"/>
    </source>
</evidence>
<evidence type="ECO:0000313" key="7">
    <source>
        <dbReference type="WBParaSite" id="MCOS_0000681201-mRNA-1"/>
    </source>
</evidence>